<dbReference type="PANTHER" id="PTHR47945:SF5">
    <property type="entry name" value="CYTOCHROME P450 84A1-RELATED"/>
    <property type="match status" value="1"/>
</dbReference>
<proteinExistence type="predicted"/>
<dbReference type="InterPro" id="IPR053062">
    <property type="entry name" value="CYP450_84A"/>
</dbReference>
<dbReference type="GO" id="GO:0016705">
    <property type="term" value="F:oxidoreductase activity, acting on paired donors, with incorporation or reduction of molecular oxygen"/>
    <property type="evidence" value="ECO:0007669"/>
    <property type="project" value="InterPro"/>
</dbReference>
<dbReference type="Proteomes" id="UP000813462">
    <property type="component" value="Unassembled WGS sequence"/>
</dbReference>
<dbReference type="AlphaFoldDB" id="A0A978UY91"/>
<evidence type="ECO:0000313" key="1">
    <source>
        <dbReference type="EMBL" id="KAH7519957.1"/>
    </source>
</evidence>
<gene>
    <name evidence="1" type="ORF">FEM48_Zijuj08G0092400</name>
</gene>
<sequence length="197" mass="21882">MNIGDVMFGGTERVASAIEWIMSELMNRPQDLNMVQKELIEVVGLNHRLVEKDLENPTYIEETLRLHPPIPLLSHESSVDDEIAGYFIPKESRVVINITRGLLVGTPTSAMMQRLSSPIMFLQEGVPDFKGSNFEYISLYLPLYATGAFHTGIGGGASASLFYMEVAGRNETKRVSLTWTICSDSPLPRQNGCCLTQ</sequence>
<dbReference type="GO" id="GO:0004497">
    <property type="term" value="F:monooxygenase activity"/>
    <property type="evidence" value="ECO:0007669"/>
    <property type="project" value="InterPro"/>
</dbReference>
<organism evidence="1 2">
    <name type="scientific">Ziziphus jujuba var. spinosa</name>
    <dbReference type="NCBI Taxonomy" id="714518"/>
    <lineage>
        <taxon>Eukaryota</taxon>
        <taxon>Viridiplantae</taxon>
        <taxon>Streptophyta</taxon>
        <taxon>Embryophyta</taxon>
        <taxon>Tracheophyta</taxon>
        <taxon>Spermatophyta</taxon>
        <taxon>Magnoliopsida</taxon>
        <taxon>eudicotyledons</taxon>
        <taxon>Gunneridae</taxon>
        <taxon>Pentapetalae</taxon>
        <taxon>rosids</taxon>
        <taxon>fabids</taxon>
        <taxon>Rosales</taxon>
        <taxon>Rhamnaceae</taxon>
        <taxon>Paliureae</taxon>
        <taxon>Ziziphus</taxon>
    </lineage>
</organism>
<dbReference type="InterPro" id="IPR036396">
    <property type="entry name" value="Cyt_P450_sf"/>
</dbReference>
<reference evidence="1" key="1">
    <citation type="journal article" date="2021" name="Front. Plant Sci.">
        <title>Chromosome-Scale Genome Assembly for Chinese Sour Jujube and Insights Into Its Genome Evolution and Domestication Signature.</title>
        <authorList>
            <person name="Shen L.-Y."/>
            <person name="Luo H."/>
            <person name="Wang X.-L."/>
            <person name="Wang X.-M."/>
            <person name="Qiu X.-J."/>
            <person name="Liu H."/>
            <person name="Zhou S.-S."/>
            <person name="Jia K.-H."/>
            <person name="Nie S."/>
            <person name="Bao Y.-T."/>
            <person name="Zhang R.-G."/>
            <person name="Yun Q.-Z."/>
            <person name="Chai Y.-H."/>
            <person name="Lu J.-Y."/>
            <person name="Li Y."/>
            <person name="Zhao S.-W."/>
            <person name="Mao J.-F."/>
            <person name="Jia S.-G."/>
            <person name="Mao Y.-M."/>
        </authorList>
    </citation>
    <scope>NUCLEOTIDE SEQUENCE</scope>
    <source>
        <strain evidence="1">AT0</strain>
        <tissue evidence="1">Leaf</tissue>
    </source>
</reference>
<name>A0A978UY91_ZIZJJ</name>
<accession>A0A978UY91</accession>
<dbReference type="SUPFAM" id="SSF48264">
    <property type="entry name" value="Cytochrome P450"/>
    <property type="match status" value="1"/>
</dbReference>
<evidence type="ECO:0000313" key="2">
    <source>
        <dbReference type="Proteomes" id="UP000813462"/>
    </source>
</evidence>
<dbReference type="Pfam" id="PF00067">
    <property type="entry name" value="p450"/>
    <property type="match status" value="1"/>
</dbReference>
<dbReference type="EMBL" id="JAEACU010000008">
    <property type="protein sequence ID" value="KAH7519957.1"/>
    <property type="molecule type" value="Genomic_DNA"/>
</dbReference>
<dbReference type="GO" id="GO:0005506">
    <property type="term" value="F:iron ion binding"/>
    <property type="evidence" value="ECO:0007669"/>
    <property type="project" value="InterPro"/>
</dbReference>
<comment type="caution">
    <text evidence="1">The sequence shown here is derived from an EMBL/GenBank/DDBJ whole genome shotgun (WGS) entry which is preliminary data.</text>
</comment>
<protein>
    <submittedName>
        <fullName evidence="1">Uncharacterized protein</fullName>
    </submittedName>
</protein>
<dbReference type="PANTHER" id="PTHR47945">
    <property type="entry name" value="CYTOCHROME P450 84A1-RELATED"/>
    <property type="match status" value="1"/>
</dbReference>
<dbReference type="InterPro" id="IPR001128">
    <property type="entry name" value="Cyt_P450"/>
</dbReference>
<dbReference type="GO" id="GO:0020037">
    <property type="term" value="F:heme binding"/>
    <property type="evidence" value="ECO:0007669"/>
    <property type="project" value="InterPro"/>
</dbReference>
<dbReference type="Gene3D" id="1.10.630.10">
    <property type="entry name" value="Cytochrome P450"/>
    <property type="match status" value="1"/>
</dbReference>